<keyword evidence="3" id="KW-0808">Transferase</keyword>
<dbReference type="EMBL" id="AZHB01000019">
    <property type="protein sequence ID" value="OAA57673.1"/>
    <property type="molecule type" value="Genomic_DNA"/>
</dbReference>
<dbReference type="Pfam" id="PF00551">
    <property type="entry name" value="Formyl_trans_N"/>
    <property type="match status" value="1"/>
</dbReference>
<dbReference type="GeneID" id="30023206"/>
<reference evidence="3 4" key="1">
    <citation type="journal article" date="2016" name="Genome Biol. Evol.">
        <title>Divergent and convergent evolution of fungal pathogenicity.</title>
        <authorList>
            <person name="Shang Y."/>
            <person name="Xiao G."/>
            <person name="Zheng P."/>
            <person name="Cen K."/>
            <person name="Zhan S."/>
            <person name="Wang C."/>
        </authorList>
    </citation>
    <scope>NUCLEOTIDE SEQUENCE [LARGE SCALE GENOMIC DNA]</scope>
    <source>
        <strain evidence="3 4">ARSEF 2679</strain>
    </source>
</reference>
<dbReference type="Proteomes" id="UP000076744">
    <property type="component" value="Unassembled WGS sequence"/>
</dbReference>
<accession>A0A167QIM1</accession>
<dbReference type="RefSeq" id="XP_018702163.1">
    <property type="nucleotide sequence ID" value="XM_018850518.1"/>
</dbReference>
<dbReference type="CDD" id="cd08646">
    <property type="entry name" value="FMT_core_Met-tRNA-FMT_N"/>
    <property type="match status" value="1"/>
</dbReference>
<sequence>MIGHPWRRVGALGVLQRHHQHIRTCAPHTARTFGTLTKRNSDALRILFCGSDAFSCASLAALHAEHRRNEELVESIEVMVQPGKRVGRGFTKLPRGTNLIVAVSFGLFVPPRILSSARYGGLNVHPSLLPHLRGPAPIHHAYLRGDPFTGVSLQTLDPRAFDHGTVLAQTPEPGIPIAPGQTFAQLRDELAARGAEMLVQGLRDRVHVPPHEVATGGEGAGGGGLVHAPKMSKADAEVRWAEWRAEDWRRRMSVFGAAWTRCAVAAAAGQEKKRVLFTKGGAADAVAGREEEEERTIRVFEEGAADGGREVRVRVDEASGTCYVEDAEGAWVAVERAKLEGEREKDAAAALRTLFRDVA</sequence>
<dbReference type="STRING" id="1081104.A0A167QIM1"/>
<proteinExistence type="predicted"/>
<evidence type="ECO:0000313" key="3">
    <source>
        <dbReference type="EMBL" id="OAA57673.1"/>
    </source>
</evidence>
<dbReference type="GO" id="GO:0004479">
    <property type="term" value="F:methionyl-tRNA formyltransferase activity"/>
    <property type="evidence" value="ECO:0007669"/>
    <property type="project" value="UniProtKB-EC"/>
</dbReference>
<dbReference type="EC" id="2.1.2.9" evidence="1"/>
<evidence type="ECO:0000313" key="4">
    <source>
        <dbReference type="Proteomes" id="UP000076744"/>
    </source>
</evidence>
<keyword evidence="4" id="KW-1185">Reference proteome</keyword>
<protein>
    <recommendedName>
        <fullName evidence="1">methionyl-tRNA formyltransferase</fullName>
        <ecNumber evidence="1">2.1.2.9</ecNumber>
    </recommendedName>
</protein>
<evidence type="ECO:0000256" key="1">
    <source>
        <dbReference type="ARBA" id="ARBA00012261"/>
    </source>
</evidence>
<dbReference type="PANTHER" id="PTHR11138">
    <property type="entry name" value="METHIONYL-TRNA FORMYLTRANSFERASE"/>
    <property type="match status" value="1"/>
</dbReference>
<dbReference type="InterPro" id="IPR002376">
    <property type="entry name" value="Formyl_transf_N"/>
</dbReference>
<dbReference type="AlphaFoldDB" id="A0A167QIM1"/>
<feature type="domain" description="Formyl transferase N-terminal" evidence="2">
    <location>
        <begin position="97"/>
        <end position="200"/>
    </location>
</feature>
<dbReference type="OrthoDB" id="10268103at2759"/>
<dbReference type="GO" id="GO:0005739">
    <property type="term" value="C:mitochondrion"/>
    <property type="evidence" value="ECO:0007669"/>
    <property type="project" value="TreeGrafter"/>
</dbReference>
<name>A0A167QIM1_CORFA</name>
<dbReference type="PANTHER" id="PTHR11138:SF5">
    <property type="entry name" value="METHIONYL-TRNA FORMYLTRANSFERASE, MITOCHONDRIAL"/>
    <property type="match status" value="1"/>
</dbReference>
<dbReference type="InterPro" id="IPR036477">
    <property type="entry name" value="Formyl_transf_N_sf"/>
</dbReference>
<evidence type="ECO:0000259" key="2">
    <source>
        <dbReference type="Pfam" id="PF00551"/>
    </source>
</evidence>
<dbReference type="InterPro" id="IPR041711">
    <property type="entry name" value="Met-tRNA-FMT_N"/>
</dbReference>
<dbReference type="Gene3D" id="3.40.50.12230">
    <property type="match status" value="1"/>
</dbReference>
<gene>
    <name evidence="3" type="ORF">ISF_06914</name>
</gene>
<comment type="caution">
    <text evidence="3">The sequence shown here is derived from an EMBL/GenBank/DDBJ whole genome shotgun (WGS) entry which is preliminary data.</text>
</comment>
<organism evidence="3 4">
    <name type="scientific">Cordyceps fumosorosea (strain ARSEF 2679)</name>
    <name type="common">Isaria fumosorosea</name>
    <dbReference type="NCBI Taxonomy" id="1081104"/>
    <lineage>
        <taxon>Eukaryota</taxon>
        <taxon>Fungi</taxon>
        <taxon>Dikarya</taxon>
        <taxon>Ascomycota</taxon>
        <taxon>Pezizomycotina</taxon>
        <taxon>Sordariomycetes</taxon>
        <taxon>Hypocreomycetidae</taxon>
        <taxon>Hypocreales</taxon>
        <taxon>Cordycipitaceae</taxon>
        <taxon>Cordyceps</taxon>
    </lineage>
</organism>
<dbReference type="SUPFAM" id="SSF53328">
    <property type="entry name" value="Formyltransferase"/>
    <property type="match status" value="1"/>
</dbReference>